<reference evidence="1" key="1">
    <citation type="submission" date="2020-04" db="EMBL/GenBank/DDBJ databases">
        <authorList>
            <person name="Chiriac C."/>
            <person name="Salcher M."/>
            <person name="Ghai R."/>
            <person name="Kavagutti S V."/>
        </authorList>
    </citation>
    <scope>NUCLEOTIDE SEQUENCE</scope>
</reference>
<accession>A0A6J5NX35</accession>
<proteinExistence type="predicted"/>
<gene>
    <name evidence="1" type="ORF">UFOVP761_11</name>
</gene>
<name>A0A6J5NX35_9CAUD</name>
<organism evidence="1">
    <name type="scientific">uncultured Caudovirales phage</name>
    <dbReference type="NCBI Taxonomy" id="2100421"/>
    <lineage>
        <taxon>Viruses</taxon>
        <taxon>Duplodnaviria</taxon>
        <taxon>Heunggongvirae</taxon>
        <taxon>Uroviricota</taxon>
        <taxon>Caudoviricetes</taxon>
        <taxon>Peduoviridae</taxon>
        <taxon>Maltschvirus</taxon>
        <taxon>Maltschvirus maltsch</taxon>
    </lineage>
</organism>
<evidence type="ECO:0000313" key="1">
    <source>
        <dbReference type="EMBL" id="CAB4161655.1"/>
    </source>
</evidence>
<dbReference type="EMBL" id="LR796718">
    <property type="protein sequence ID" value="CAB4161655.1"/>
    <property type="molecule type" value="Genomic_DNA"/>
</dbReference>
<protein>
    <submittedName>
        <fullName evidence="1">Uncharacterized protein</fullName>
    </submittedName>
</protein>
<sequence>MKTQHDYASKAWLRRPERPRRWHILAMLAALLLLAVTADPNDCDGKRCTSFDTAAQSR</sequence>